<reference evidence="2 3" key="1">
    <citation type="submission" date="2022-03" db="EMBL/GenBank/DDBJ databases">
        <title>Complete genome sequence of Lysobacter capsici VKM B-2533 and Lysobacter gummosus 10.1.1, promising sources of lytic agents.</title>
        <authorList>
            <person name="Tarlachkov S.V."/>
            <person name="Kudryakova I.V."/>
            <person name="Afoshin A.S."/>
            <person name="Leontyevskaya E.A."/>
            <person name="Leontyevskaya N.V."/>
        </authorList>
    </citation>
    <scope>NUCLEOTIDE SEQUENCE [LARGE SCALE GENOMIC DNA]</scope>
    <source>
        <strain evidence="2 3">10.1.1</strain>
    </source>
</reference>
<dbReference type="Proteomes" id="UP000829194">
    <property type="component" value="Chromosome"/>
</dbReference>
<evidence type="ECO:0000313" key="3">
    <source>
        <dbReference type="Proteomes" id="UP000829194"/>
    </source>
</evidence>
<feature type="chain" id="PRO_5046997112" description="Lipoprotein" evidence="1">
    <location>
        <begin position="25"/>
        <end position="139"/>
    </location>
</feature>
<keyword evidence="1" id="KW-0732">Signal</keyword>
<keyword evidence="3" id="KW-1185">Reference proteome</keyword>
<evidence type="ECO:0000256" key="1">
    <source>
        <dbReference type="SAM" id="SignalP"/>
    </source>
</evidence>
<proteinExistence type="predicted"/>
<gene>
    <name evidence="2" type="ORF">MOV92_14390</name>
</gene>
<name>A0ABY3X560_9GAMM</name>
<evidence type="ECO:0008006" key="4">
    <source>
        <dbReference type="Google" id="ProtNLM"/>
    </source>
</evidence>
<dbReference type="EMBL" id="CP093547">
    <property type="protein sequence ID" value="UNP27706.1"/>
    <property type="molecule type" value="Genomic_DNA"/>
</dbReference>
<organism evidence="2 3">
    <name type="scientific">Lysobacter gummosus</name>
    <dbReference type="NCBI Taxonomy" id="262324"/>
    <lineage>
        <taxon>Bacteria</taxon>
        <taxon>Pseudomonadati</taxon>
        <taxon>Pseudomonadota</taxon>
        <taxon>Gammaproteobacteria</taxon>
        <taxon>Lysobacterales</taxon>
        <taxon>Lysobacteraceae</taxon>
        <taxon>Lysobacter</taxon>
    </lineage>
</organism>
<accession>A0ABY3X560</accession>
<feature type="signal peptide" evidence="1">
    <location>
        <begin position="1"/>
        <end position="24"/>
    </location>
</feature>
<protein>
    <recommendedName>
        <fullName evidence="4">Lipoprotein</fullName>
    </recommendedName>
</protein>
<dbReference type="PROSITE" id="PS51257">
    <property type="entry name" value="PROKAR_LIPOPROTEIN"/>
    <property type="match status" value="1"/>
</dbReference>
<dbReference type="RefSeq" id="WP_057943397.1">
    <property type="nucleotide sequence ID" value="NZ_CP011131.1"/>
</dbReference>
<evidence type="ECO:0000313" key="2">
    <source>
        <dbReference type="EMBL" id="UNP27706.1"/>
    </source>
</evidence>
<sequence length="139" mass="14805">MRSRTALLPALTVALLAACSGKPAPPPDTAKPRAAPAKPAPALRAIGTEPGWLAEVDAGPKPKMRLQLDYGLRKMELSIVIENEHKDGYVGVTDDGTMIGLIYKREQCSDGMSDRVYAASAALWDGHKMYQGCAEVASP</sequence>